<keyword evidence="3" id="KW-0687">Ribonucleoprotein</keyword>
<accession>A0A485LXK5</accession>
<evidence type="ECO:0000313" key="4">
    <source>
        <dbReference type="EMBL" id="VFU12958.1"/>
    </source>
</evidence>
<dbReference type="InterPro" id="IPR001790">
    <property type="entry name" value="Ribosomal_uL10"/>
</dbReference>
<name>A0A485LXK5_9ZZZZ</name>
<gene>
    <name evidence="4" type="ORF">SCFA_1950008</name>
</gene>
<dbReference type="InterPro" id="IPR047865">
    <property type="entry name" value="Ribosomal_uL10_bac_type"/>
</dbReference>
<dbReference type="PANTHER" id="PTHR11560">
    <property type="entry name" value="39S RIBOSOMAL PROTEIN L10, MITOCHONDRIAL"/>
    <property type="match status" value="1"/>
</dbReference>
<dbReference type="Gene3D" id="3.30.70.1730">
    <property type="match status" value="1"/>
</dbReference>
<dbReference type="GO" id="GO:0006412">
    <property type="term" value="P:translation"/>
    <property type="evidence" value="ECO:0007669"/>
    <property type="project" value="InterPro"/>
</dbReference>
<dbReference type="Pfam" id="PF00466">
    <property type="entry name" value="Ribosomal_L10"/>
    <property type="match status" value="1"/>
</dbReference>
<dbReference type="InterPro" id="IPR002363">
    <property type="entry name" value="Ribosomal_uL10_CS_bac"/>
</dbReference>
<dbReference type="Gene3D" id="6.10.250.290">
    <property type="match status" value="1"/>
</dbReference>
<dbReference type="GO" id="GO:0015934">
    <property type="term" value="C:large ribosomal subunit"/>
    <property type="evidence" value="ECO:0007669"/>
    <property type="project" value="InterPro"/>
</dbReference>
<dbReference type="EMBL" id="CAADRN010000107">
    <property type="protein sequence ID" value="VFU12958.1"/>
    <property type="molecule type" value="Genomic_DNA"/>
</dbReference>
<evidence type="ECO:0000256" key="1">
    <source>
        <dbReference type="ARBA" id="ARBA00008889"/>
    </source>
</evidence>
<dbReference type="HAMAP" id="MF_00362">
    <property type="entry name" value="Ribosomal_uL10"/>
    <property type="match status" value="1"/>
</dbReference>
<keyword evidence="2 4" id="KW-0689">Ribosomal protein</keyword>
<dbReference type="AlphaFoldDB" id="A0A485LXK5"/>
<evidence type="ECO:0000256" key="3">
    <source>
        <dbReference type="ARBA" id="ARBA00023274"/>
    </source>
</evidence>
<organism evidence="4">
    <name type="scientific">anaerobic digester metagenome</name>
    <dbReference type="NCBI Taxonomy" id="1263854"/>
    <lineage>
        <taxon>unclassified sequences</taxon>
        <taxon>metagenomes</taxon>
        <taxon>ecological metagenomes</taxon>
    </lineage>
</organism>
<dbReference type="GO" id="GO:0003735">
    <property type="term" value="F:structural constituent of ribosome"/>
    <property type="evidence" value="ECO:0007669"/>
    <property type="project" value="InterPro"/>
</dbReference>
<sequence length="242" mass="26166">MALKQNAASRGLKNLSVTTRGLCPCLQGPLLVSNSTGEDARDAKPVGVCVLRPVPDNLYSKGGVFRKVPISRSEKEAIVQELKQKFENSKVAVFADYKGLNVGEATRLRRRLKEAGCEFKVAKNTLTNLVVKQLNLDELSPYLEGPVGIAFGEDPVAPAKILSEFIKESRKMEIKVGVLDGKVIDVKGVKSLADLPSREVLLAKVLGGMQAPLYGFAGVLQGTLRSFVYALEAVRKQRAGEA</sequence>
<dbReference type="CDD" id="cd05797">
    <property type="entry name" value="Ribosomal_L10"/>
    <property type="match status" value="1"/>
</dbReference>
<reference evidence="4" key="1">
    <citation type="submission" date="2019-03" db="EMBL/GenBank/DDBJ databases">
        <authorList>
            <person name="Hao L."/>
        </authorList>
    </citation>
    <scope>NUCLEOTIDE SEQUENCE</scope>
</reference>
<dbReference type="NCBIfam" id="NF000955">
    <property type="entry name" value="PRK00099.1-1"/>
    <property type="match status" value="1"/>
</dbReference>
<dbReference type="InterPro" id="IPR022973">
    <property type="entry name" value="Ribosomal_uL10_bac"/>
</dbReference>
<dbReference type="PROSITE" id="PS01109">
    <property type="entry name" value="RIBOSOMAL_L10"/>
    <property type="match status" value="1"/>
</dbReference>
<comment type="similarity">
    <text evidence="1">Belongs to the universal ribosomal protein uL10 family.</text>
</comment>
<dbReference type="InterPro" id="IPR043141">
    <property type="entry name" value="Ribosomal_uL10-like_sf"/>
</dbReference>
<proteinExistence type="inferred from homology"/>
<dbReference type="SUPFAM" id="SSF160369">
    <property type="entry name" value="Ribosomal protein L10-like"/>
    <property type="match status" value="1"/>
</dbReference>
<protein>
    <submittedName>
        <fullName evidence="4">Ribosomal protein L10 (BL5) (Modular protein)</fullName>
    </submittedName>
</protein>
<evidence type="ECO:0000256" key="2">
    <source>
        <dbReference type="ARBA" id="ARBA00022980"/>
    </source>
</evidence>